<evidence type="ECO:0000256" key="10">
    <source>
        <dbReference type="ARBA" id="ARBA00023201"/>
    </source>
</evidence>
<evidence type="ECO:0000256" key="3">
    <source>
        <dbReference type="ARBA" id="ARBA00022448"/>
    </source>
</evidence>
<feature type="transmembrane region" description="Helical" evidence="12">
    <location>
        <begin position="153"/>
        <end position="178"/>
    </location>
</feature>
<evidence type="ECO:0000313" key="14">
    <source>
        <dbReference type="Proteomes" id="UP000288716"/>
    </source>
</evidence>
<keyword evidence="7" id="KW-0915">Sodium</keyword>
<evidence type="ECO:0000256" key="1">
    <source>
        <dbReference type="ARBA" id="ARBA00004651"/>
    </source>
</evidence>
<dbReference type="GO" id="GO:0006814">
    <property type="term" value="P:sodium ion transport"/>
    <property type="evidence" value="ECO:0007669"/>
    <property type="project" value="UniProtKB-KW"/>
</dbReference>
<organism evidence="13 14">
    <name type="scientific">Leptotrombidium deliense</name>
    <dbReference type="NCBI Taxonomy" id="299467"/>
    <lineage>
        <taxon>Eukaryota</taxon>
        <taxon>Metazoa</taxon>
        <taxon>Ecdysozoa</taxon>
        <taxon>Arthropoda</taxon>
        <taxon>Chelicerata</taxon>
        <taxon>Arachnida</taxon>
        <taxon>Acari</taxon>
        <taxon>Acariformes</taxon>
        <taxon>Trombidiformes</taxon>
        <taxon>Prostigmata</taxon>
        <taxon>Anystina</taxon>
        <taxon>Parasitengona</taxon>
        <taxon>Trombiculoidea</taxon>
        <taxon>Trombiculidae</taxon>
        <taxon>Leptotrombidium</taxon>
    </lineage>
</organism>
<dbReference type="GO" id="GO:0005886">
    <property type="term" value="C:plasma membrane"/>
    <property type="evidence" value="ECO:0007669"/>
    <property type="project" value="UniProtKB-SubCell"/>
</dbReference>
<dbReference type="InterPro" id="IPR001734">
    <property type="entry name" value="Na/solute_symporter"/>
</dbReference>
<evidence type="ECO:0000256" key="12">
    <source>
        <dbReference type="SAM" id="Phobius"/>
    </source>
</evidence>
<dbReference type="Pfam" id="PF00474">
    <property type="entry name" value="SSF"/>
    <property type="match status" value="1"/>
</dbReference>
<keyword evidence="14" id="KW-1185">Reference proteome</keyword>
<keyword evidence="3" id="KW-0813">Transport</keyword>
<protein>
    <submittedName>
        <fullName evidence="13">Sodium-coupled monocarboxylate transporter 2-like protein</fullName>
    </submittedName>
</protein>
<accession>A0A443S439</accession>
<keyword evidence="5 12" id="KW-0812">Transmembrane</keyword>
<dbReference type="VEuPathDB" id="VectorBase:LDEU009796"/>
<evidence type="ECO:0000256" key="9">
    <source>
        <dbReference type="ARBA" id="ARBA00023136"/>
    </source>
</evidence>
<feature type="transmembrane region" description="Helical" evidence="12">
    <location>
        <begin position="50"/>
        <end position="74"/>
    </location>
</feature>
<keyword evidence="8" id="KW-0406">Ion transport</keyword>
<dbReference type="GO" id="GO:0015293">
    <property type="term" value="F:symporter activity"/>
    <property type="evidence" value="ECO:0007669"/>
    <property type="project" value="TreeGrafter"/>
</dbReference>
<dbReference type="AlphaFoldDB" id="A0A443S439"/>
<proteinExistence type="inferred from homology"/>
<dbReference type="PROSITE" id="PS50283">
    <property type="entry name" value="NA_SOLUT_SYMP_3"/>
    <property type="match status" value="1"/>
</dbReference>
<dbReference type="PANTHER" id="PTHR42985">
    <property type="entry name" value="SODIUM-COUPLED MONOCARBOXYLATE TRANSPORTER"/>
    <property type="match status" value="1"/>
</dbReference>
<feature type="transmembrane region" description="Helical" evidence="12">
    <location>
        <begin position="94"/>
        <end position="115"/>
    </location>
</feature>
<keyword evidence="4" id="KW-1003">Cell membrane</keyword>
<evidence type="ECO:0000256" key="5">
    <source>
        <dbReference type="ARBA" id="ARBA00022692"/>
    </source>
</evidence>
<comment type="subcellular location">
    <subcellularLocation>
        <location evidence="1">Cell membrane</location>
        <topology evidence="1">Multi-pass membrane protein</topology>
    </subcellularLocation>
</comment>
<dbReference type="InterPro" id="IPR038377">
    <property type="entry name" value="Na/Glc_symporter_sf"/>
</dbReference>
<dbReference type="InterPro" id="IPR051163">
    <property type="entry name" value="Sodium:Solute_Symporter_SSF"/>
</dbReference>
<evidence type="ECO:0000256" key="6">
    <source>
        <dbReference type="ARBA" id="ARBA00022989"/>
    </source>
</evidence>
<name>A0A443S439_9ACAR</name>
<comment type="similarity">
    <text evidence="2 11">Belongs to the sodium:solute symporter (SSF) (TC 2.A.21) family.</text>
</comment>
<keyword evidence="6 12" id="KW-1133">Transmembrane helix</keyword>
<evidence type="ECO:0000256" key="7">
    <source>
        <dbReference type="ARBA" id="ARBA00023053"/>
    </source>
</evidence>
<evidence type="ECO:0000256" key="11">
    <source>
        <dbReference type="RuleBase" id="RU362091"/>
    </source>
</evidence>
<dbReference type="OrthoDB" id="6515861at2759"/>
<keyword evidence="10" id="KW-0739">Sodium transport</keyword>
<reference evidence="13 14" key="1">
    <citation type="journal article" date="2018" name="Gigascience">
        <title>Genomes of trombidid mites reveal novel predicted allergens and laterally-transferred genes associated with secondary metabolism.</title>
        <authorList>
            <person name="Dong X."/>
            <person name="Chaisiri K."/>
            <person name="Xia D."/>
            <person name="Armstrong S.D."/>
            <person name="Fang Y."/>
            <person name="Donnelly M.J."/>
            <person name="Kadowaki T."/>
            <person name="McGarry J.W."/>
            <person name="Darby A.C."/>
            <person name="Makepeace B.L."/>
        </authorList>
    </citation>
    <scope>NUCLEOTIDE SEQUENCE [LARGE SCALE GENOMIC DNA]</scope>
    <source>
        <strain evidence="13">UoL-UT</strain>
    </source>
</reference>
<sequence>MINITLYSFFGLTLYANYYKCDPILDGTIKRADEIVPLFVRQTFRSIPGLTGLFVVCILSASLSTLSSGLNAIATLVWEDIFAKKLPNIKPYKAVLITKIVAATVGVLCIGVAFIGKEIGTIFEAALSLSGSPMGPLFAVFSMGLLLPFVNQYGAIVGLISGQLICFVINIGGVGIMLKI</sequence>
<dbReference type="Proteomes" id="UP000288716">
    <property type="component" value="Unassembled WGS sequence"/>
</dbReference>
<comment type="caution">
    <text evidence="13">The sequence shown here is derived from an EMBL/GenBank/DDBJ whole genome shotgun (WGS) entry which is preliminary data.</text>
</comment>
<keyword evidence="9 12" id="KW-0472">Membrane</keyword>
<evidence type="ECO:0000256" key="8">
    <source>
        <dbReference type="ARBA" id="ARBA00023065"/>
    </source>
</evidence>
<gene>
    <name evidence="13" type="ORF">B4U80_05205</name>
</gene>
<evidence type="ECO:0000256" key="2">
    <source>
        <dbReference type="ARBA" id="ARBA00006434"/>
    </source>
</evidence>
<feature type="transmembrane region" description="Helical" evidence="12">
    <location>
        <begin position="127"/>
        <end position="147"/>
    </location>
</feature>
<dbReference type="Gene3D" id="1.20.1730.10">
    <property type="entry name" value="Sodium/glucose cotransporter"/>
    <property type="match status" value="1"/>
</dbReference>
<dbReference type="STRING" id="299467.A0A443S439"/>
<dbReference type="PANTHER" id="PTHR42985:SF40">
    <property type="entry name" value="LD47995P-RELATED"/>
    <property type="match status" value="1"/>
</dbReference>
<evidence type="ECO:0000256" key="4">
    <source>
        <dbReference type="ARBA" id="ARBA00022475"/>
    </source>
</evidence>
<dbReference type="EMBL" id="NCKV01009360">
    <property type="protein sequence ID" value="RWS22244.1"/>
    <property type="molecule type" value="Genomic_DNA"/>
</dbReference>
<evidence type="ECO:0000313" key="13">
    <source>
        <dbReference type="EMBL" id="RWS22244.1"/>
    </source>
</evidence>